<comment type="caution">
    <text evidence="11">The sequence shown here is derived from an EMBL/GenBank/DDBJ whole genome shotgun (WGS) entry which is preliminary data.</text>
</comment>
<comment type="pathway">
    <text evidence="9">Protein modification; lipoprotein biosynthesis (N-acyl transfer).</text>
</comment>
<feature type="transmembrane region" description="Helical" evidence="9">
    <location>
        <begin position="504"/>
        <end position="521"/>
    </location>
</feature>
<dbReference type="PROSITE" id="PS50263">
    <property type="entry name" value="CN_HYDROLASE"/>
    <property type="match status" value="1"/>
</dbReference>
<dbReference type="InterPro" id="IPR036526">
    <property type="entry name" value="C-N_Hydrolase_sf"/>
</dbReference>
<dbReference type="Pfam" id="PF20154">
    <property type="entry name" value="LNT_N"/>
    <property type="match status" value="1"/>
</dbReference>
<sequence length="527" mass="57224">MESVAGRLILLSGWRRYFVALLAGGLAAFAQPPFDFFAACFVSFPILVWLLDGAVGDGRGLLARLLPAFKTGWWFGFGYFLFGLWWIGNALLVEAENFAWLLPFAVVGLPAALAVFYGLAAALARSFWSDGIFRLVALAFAFGVIEWIRSVVLTGFPWHAIGYAAMPTLLTMQSAKLVGLAGMNFLSVLVFSMPALLGTRRHLFAGMSIAIGIVAIHLVYGYISLSSSGDVEKTIAVRMVQPSIMQTEKWDAEEQARIFDLLLSLSRQPAIDGAPKPSVIIWPETAVPFLFTDRPEALSELGDLLDEGQILITGAVRSEPGETLAATRYYNSVVAIGPDGSILDAVDKVHLVPFGEYVPLANLLNKLGIEELVQSAGPFTAGGSRHAISLNSDVDALPFVCYEIIFPWLVDGAAEKADVLLNVTNDAWFGVSPGPYQHFRQARLRAIENGVPLVRSANSGISAVVDSTGRIVDAFDLNVVGVMDVAVPLDRNNQFKFLKPGTNWLFIAFGFGFLLLMSSIVRRLRAN</sequence>
<feature type="transmembrane region" description="Helical" evidence="9">
    <location>
        <begin position="204"/>
        <end position="223"/>
    </location>
</feature>
<name>A0ABU4ALV5_9HYPH</name>
<evidence type="ECO:0000256" key="7">
    <source>
        <dbReference type="ARBA" id="ARBA00023136"/>
    </source>
</evidence>
<organism evidence="11 12">
    <name type="scientific">Nitratireductor aquimarinus</name>
    <dbReference type="NCBI Taxonomy" id="889300"/>
    <lineage>
        <taxon>Bacteria</taxon>
        <taxon>Pseudomonadati</taxon>
        <taxon>Pseudomonadota</taxon>
        <taxon>Alphaproteobacteria</taxon>
        <taxon>Hyphomicrobiales</taxon>
        <taxon>Phyllobacteriaceae</taxon>
        <taxon>Nitratireductor</taxon>
    </lineage>
</organism>
<feature type="transmembrane region" description="Helical" evidence="9">
    <location>
        <begin position="100"/>
        <end position="123"/>
    </location>
</feature>
<feature type="transmembrane region" description="Helical" evidence="9">
    <location>
        <begin position="178"/>
        <end position="197"/>
    </location>
</feature>
<dbReference type="InterPro" id="IPR003010">
    <property type="entry name" value="C-N_Hydrolase"/>
</dbReference>
<feature type="transmembrane region" description="Helical" evidence="9">
    <location>
        <begin position="36"/>
        <end position="55"/>
    </location>
</feature>
<keyword evidence="5 9" id="KW-0812">Transmembrane</keyword>
<evidence type="ECO:0000256" key="4">
    <source>
        <dbReference type="ARBA" id="ARBA00022679"/>
    </source>
</evidence>
<dbReference type="HAMAP" id="MF_01148">
    <property type="entry name" value="Lnt"/>
    <property type="match status" value="1"/>
</dbReference>
<evidence type="ECO:0000313" key="12">
    <source>
        <dbReference type="Proteomes" id="UP001185659"/>
    </source>
</evidence>
<keyword evidence="7 9" id="KW-0472">Membrane</keyword>
<proteinExistence type="inferred from homology"/>
<dbReference type="CDD" id="cd07571">
    <property type="entry name" value="ALP_N-acyl_transferase"/>
    <property type="match status" value="1"/>
</dbReference>
<dbReference type="EC" id="2.3.1.269" evidence="9"/>
<feature type="domain" description="CN hydrolase" evidence="10">
    <location>
        <begin position="240"/>
        <end position="489"/>
    </location>
</feature>
<dbReference type="InterPro" id="IPR004563">
    <property type="entry name" value="Apolipo_AcylTrfase"/>
</dbReference>
<protein>
    <recommendedName>
        <fullName evidence="9">Apolipoprotein N-acyltransferase</fullName>
        <shortName evidence="9">ALP N-acyltransferase</shortName>
        <ecNumber evidence="9">2.3.1.269</ecNumber>
    </recommendedName>
</protein>
<keyword evidence="3 9" id="KW-1003">Cell membrane</keyword>
<keyword evidence="4 9" id="KW-0808">Transferase</keyword>
<feature type="transmembrane region" description="Helical" evidence="9">
    <location>
        <begin position="67"/>
        <end position="88"/>
    </location>
</feature>
<comment type="subcellular location">
    <subcellularLocation>
        <location evidence="1 9">Cell membrane</location>
        <topology evidence="1 9">Multi-pass membrane protein</topology>
    </subcellularLocation>
</comment>
<evidence type="ECO:0000256" key="9">
    <source>
        <dbReference type="HAMAP-Rule" id="MF_01148"/>
    </source>
</evidence>
<gene>
    <name evidence="9 11" type="primary">lnt</name>
    <name evidence="11" type="ORF">R2G56_13095</name>
</gene>
<evidence type="ECO:0000256" key="2">
    <source>
        <dbReference type="ARBA" id="ARBA00010065"/>
    </source>
</evidence>
<comment type="catalytic activity">
    <reaction evidence="9">
        <text>N-terminal S-1,2-diacyl-sn-glyceryl-L-cysteinyl-[lipoprotein] + a glycerophospholipid = N-acyl-S-1,2-diacyl-sn-glyceryl-L-cysteinyl-[lipoprotein] + a 2-acyl-sn-glycero-3-phospholipid + H(+)</text>
        <dbReference type="Rhea" id="RHEA:48228"/>
        <dbReference type="Rhea" id="RHEA-COMP:14681"/>
        <dbReference type="Rhea" id="RHEA-COMP:14684"/>
        <dbReference type="ChEBI" id="CHEBI:15378"/>
        <dbReference type="ChEBI" id="CHEBI:136912"/>
        <dbReference type="ChEBI" id="CHEBI:140656"/>
        <dbReference type="ChEBI" id="CHEBI:140657"/>
        <dbReference type="ChEBI" id="CHEBI:140660"/>
        <dbReference type="EC" id="2.3.1.269"/>
    </reaction>
</comment>
<feature type="transmembrane region" description="Helical" evidence="9">
    <location>
        <begin position="12"/>
        <end position="30"/>
    </location>
</feature>
<feature type="transmembrane region" description="Helical" evidence="9">
    <location>
        <begin position="135"/>
        <end position="158"/>
    </location>
</feature>
<evidence type="ECO:0000256" key="5">
    <source>
        <dbReference type="ARBA" id="ARBA00022692"/>
    </source>
</evidence>
<evidence type="ECO:0000256" key="8">
    <source>
        <dbReference type="ARBA" id="ARBA00023315"/>
    </source>
</evidence>
<dbReference type="PANTHER" id="PTHR38686:SF1">
    <property type="entry name" value="APOLIPOPROTEIN N-ACYLTRANSFERASE"/>
    <property type="match status" value="1"/>
</dbReference>
<dbReference type="NCBIfam" id="TIGR00546">
    <property type="entry name" value="lnt"/>
    <property type="match status" value="1"/>
</dbReference>
<evidence type="ECO:0000256" key="6">
    <source>
        <dbReference type="ARBA" id="ARBA00022989"/>
    </source>
</evidence>
<evidence type="ECO:0000313" key="11">
    <source>
        <dbReference type="EMBL" id="MDV6227227.1"/>
    </source>
</evidence>
<evidence type="ECO:0000256" key="3">
    <source>
        <dbReference type="ARBA" id="ARBA00022475"/>
    </source>
</evidence>
<dbReference type="Pfam" id="PF00795">
    <property type="entry name" value="CN_hydrolase"/>
    <property type="match status" value="1"/>
</dbReference>
<dbReference type="EMBL" id="JAWLIP010000005">
    <property type="protein sequence ID" value="MDV6227227.1"/>
    <property type="molecule type" value="Genomic_DNA"/>
</dbReference>
<dbReference type="SUPFAM" id="SSF56317">
    <property type="entry name" value="Carbon-nitrogen hydrolase"/>
    <property type="match status" value="1"/>
</dbReference>
<evidence type="ECO:0000259" key="10">
    <source>
        <dbReference type="PROSITE" id="PS50263"/>
    </source>
</evidence>
<dbReference type="Gene3D" id="3.60.110.10">
    <property type="entry name" value="Carbon-nitrogen hydrolase"/>
    <property type="match status" value="1"/>
</dbReference>
<dbReference type="InterPro" id="IPR045378">
    <property type="entry name" value="LNT_N"/>
</dbReference>
<dbReference type="PANTHER" id="PTHR38686">
    <property type="entry name" value="APOLIPOPROTEIN N-ACYLTRANSFERASE"/>
    <property type="match status" value="1"/>
</dbReference>
<comment type="similarity">
    <text evidence="2 9">Belongs to the CN hydrolase family. Apolipoprotein N-acyltransferase subfamily.</text>
</comment>
<comment type="function">
    <text evidence="9">Catalyzes the phospholipid dependent N-acylation of the N-terminal cysteine of apolipoprotein, the last step in lipoprotein maturation.</text>
</comment>
<evidence type="ECO:0000256" key="1">
    <source>
        <dbReference type="ARBA" id="ARBA00004651"/>
    </source>
</evidence>
<dbReference type="RefSeq" id="WP_317561541.1">
    <property type="nucleotide sequence ID" value="NZ_JAWLIP010000005.1"/>
</dbReference>
<keyword evidence="6 9" id="KW-1133">Transmembrane helix</keyword>
<keyword evidence="12" id="KW-1185">Reference proteome</keyword>
<dbReference type="Proteomes" id="UP001185659">
    <property type="component" value="Unassembled WGS sequence"/>
</dbReference>
<keyword evidence="8 9" id="KW-0012">Acyltransferase</keyword>
<accession>A0ABU4ALV5</accession>
<reference evidence="11 12" key="1">
    <citation type="submission" date="2023-10" db="EMBL/GenBank/DDBJ databases">
        <authorList>
            <person name="Venkata Ramana C."/>
            <person name="Sasikala C."/>
            <person name="Dhurka M."/>
        </authorList>
    </citation>
    <scope>NUCLEOTIDE SEQUENCE [LARGE SCALE GENOMIC DNA]</scope>
    <source>
        <strain evidence="11 12">KCTC 32151</strain>
    </source>
</reference>